<name>A0A939C323_9ACTN</name>
<dbReference type="Gene3D" id="3.20.20.410">
    <property type="entry name" value="Protein of unknown function UPF0759"/>
    <property type="match status" value="1"/>
</dbReference>
<dbReference type="InterPro" id="IPR002763">
    <property type="entry name" value="DUF72"/>
</dbReference>
<evidence type="ECO:0000313" key="2">
    <source>
        <dbReference type="Proteomes" id="UP000663792"/>
    </source>
</evidence>
<sequence length="317" mass="35820">MSDPAGPAPVHIGLSGWRYPHWWRGAFYPPGLPQRSELAYAAASFDALEVNGSFYSLQRPSSWSSWSQVRWDDRDPADPAAGTRFAVKGGRFITHLKQLRDVAQPLANFFASGMLLLGDRLGPFLWQLPPRMRYDPDRIAAFFDLLPDDTAAATELAARADGATIDRVGHWWDLLDPGTELPVRPLRHVIEVRHDSFAAPEFAAQCRDRNIALVVADTARRFVWVDEVTADVVYVRLHGDQELYASRYSDEGLDWWAHRVHDWRRIPGVRAVYVFFDNDGSANAPRDARRLAERVGVARPVPEFSRPPGSPRTSPRR</sequence>
<gene>
    <name evidence="1" type="ORF">JL106_15420</name>
</gene>
<organism evidence="1 2">
    <name type="scientific">Nakamurella leprariae</name>
    <dbReference type="NCBI Taxonomy" id="2803911"/>
    <lineage>
        <taxon>Bacteria</taxon>
        <taxon>Bacillati</taxon>
        <taxon>Actinomycetota</taxon>
        <taxon>Actinomycetes</taxon>
        <taxon>Nakamurellales</taxon>
        <taxon>Nakamurellaceae</taxon>
        <taxon>Nakamurella</taxon>
    </lineage>
</organism>
<dbReference type="EMBL" id="JAERWK010000020">
    <property type="protein sequence ID" value="MBM9468672.1"/>
    <property type="molecule type" value="Genomic_DNA"/>
</dbReference>
<evidence type="ECO:0000313" key="1">
    <source>
        <dbReference type="EMBL" id="MBM9468672.1"/>
    </source>
</evidence>
<dbReference type="Pfam" id="PF01904">
    <property type="entry name" value="DUF72"/>
    <property type="match status" value="1"/>
</dbReference>
<dbReference type="PANTHER" id="PTHR30348:SF4">
    <property type="entry name" value="DUF72 DOMAIN-CONTAINING PROTEIN"/>
    <property type="match status" value="1"/>
</dbReference>
<accession>A0A939C323</accession>
<dbReference type="PANTHER" id="PTHR30348">
    <property type="entry name" value="UNCHARACTERIZED PROTEIN YECE"/>
    <property type="match status" value="1"/>
</dbReference>
<comment type="caution">
    <text evidence="1">The sequence shown here is derived from an EMBL/GenBank/DDBJ whole genome shotgun (WGS) entry which is preliminary data.</text>
</comment>
<dbReference type="Proteomes" id="UP000663792">
    <property type="component" value="Unassembled WGS sequence"/>
</dbReference>
<dbReference type="InterPro" id="IPR036520">
    <property type="entry name" value="UPF0759_sf"/>
</dbReference>
<proteinExistence type="predicted"/>
<protein>
    <submittedName>
        <fullName evidence="1">DUF72 domain-containing protein</fullName>
    </submittedName>
</protein>
<keyword evidence="2" id="KW-1185">Reference proteome</keyword>
<reference evidence="1" key="1">
    <citation type="submission" date="2021-01" db="EMBL/GenBank/DDBJ databases">
        <title>YIM 132084 draft genome.</title>
        <authorList>
            <person name="An D."/>
        </authorList>
    </citation>
    <scope>NUCLEOTIDE SEQUENCE</scope>
    <source>
        <strain evidence="1">YIM 132084</strain>
    </source>
</reference>
<dbReference type="AlphaFoldDB" id="A0A939C323"/>
<dbReference type="SUPFAM" id="SSF117396">
    <property type="entry name" value="TM1631-like"/>
    <property type="match status" value="1"/>
</dbReference>